<dbReference type="PANTHER" id="PTHR10880:SF15">
    <property type="entry name" value="MSL COMPLEX SUBUNIT 3"/>
    <property type="match status" value="1"/>
</dbReference>
<dbReference type="InterPro" id="IPR008676">
    <property type="entry name" value="MRG"/>
</dbReference>
<dbReference type="GO" id="GO:0006325">
    <property type="term" value="P:chromatin organization"/>
    <property type="evidence" value="ECO:0007669"/>
    <property type="project" value="InterPro"/>
</dbReference>
<dbReference type="OrthoDB" id="124855at2759"/>
<dbReference type="Gene3D" id="2.30.30.140">
    <property type="match status" value="2"/>
</dbReference>
<dbReference type="GO" id="GO:0000123">
    <property type="term" value="C:histone acetyltransferase complex"/>
    <property type="evidence" value="ECO:0007669"/>
    <property type="project" value="TreeGrafter"/>
</dbReference>
<dbReference type="EMBL" id="BMAC01000002">
    <property type="protein sequence ID" value="GFP78936.1"/>
    <property type="molecule type" value="Genomic_DNA"/>
</dbReference>
<dbReference type="AlphaFoldDB" id="A0A830AXZ3"/>
<proteinExistence type="predicted"/>
<keyword evidence="3" id="KW-1185">Reference proteome</keyword>
<reference evidence="2" key="1">
    <citation type="submission" date="2020-07" db="EMBL/GenBank/DDBJ databases">
        <title>Ethylene signaling mediates host invasion by parasitic plants.</title>
        <authorList>
            <person name="Yoshida S."/>
        </authorList>
    </citation>
    <scope>NUCLEOTIDE SEQUENCE</scope>
    <source>
        <strain evidence="2">Okayama</strain>
    </source>
</reference>
<dbReference type="InterPro" id="IPR016197">
    <property type="entry name" value="Chromo-like_dom_sf"/>
</dbReference>
<comment type="caution">
    <text evidence="2">The sequence shown here is derived from an EMBL/GenBank/DDBJ whole genome shotgun (WGS) entry which is preliminary data.</text>
</comment>
<gene>
    <name evidence="2" type="ORF">PHJA_000037100</name>
</gene>
<dbReference type="GO" id="GO:0005634">
    <property type="term" value="C:nucleus"/>
    <property type="evidence" value="ECO:0007669"/>
    <property type="project" value="InterPro"/>
</dbReference>
<name>A0A830AXZ3_9LAMI</name>
<dbReference type="GO" id="GO:0006355">
    <property type="term" value="P:regulation of DNA-templated transcription"/>
    <property type="evidence" value="ECO:0007669"/>
    <property type="project" value="InterPro"/>
</dbReference>
<evidence type="ECO:0000313" key="2">
    <source>
        <dbReference type="EMBL" id="GFP78936.1"/>
    </source>
</evidence>
<dbReference type="PANTHER" id="PTHR10880">
    <property type="entry name" value="MORTALITY FACTOR 4-LIKE PROTEIN"/>
    <property type="match status" value="1"/>
</dbReference>
<dbReference type="SUPFAM" id="SSF54160">
    <property type="entry name" value="Chromo domain-like"/>
    <property type="match status" value="1"/>
</dbReference>
<evidence type="ECO:0000313" key="3">
    <source>
        <dbReference type="Proteomes" id="UP000653305"/>
    </source>
</evidence>
<protein>
    <submittedName>
        <fullName evidence="2">Mortality factor 4-like protein 1</fullName>
    </submittedName>
</protein>
<sequence length="175" mass="19621">MVSSSREESASDGENSFGDAPDFDTKKMFSEGEKVLAYHGPRIYEAKHALIFCFVLKDGGYFGDHAESLTKALNILPISWDEWVGMYRLMKNTEENILKQQALDKKAGVNKNTKSGCSAQTKPKSSADAKVDKEEAQNVGLNFLLKGARRGYWRRQRLIHVRRSELHQGAASHEA</sequence>
<evidence type="ECO:0000256" key="1">
    <source>
        <dbReference type="SAM" id="MobiDB-lite"/>
    </source>
</evidence>
<organism evidence="2 3">
    <name type="scientific">Phtheirospermum japonicum</name>
    <dbReference type="NCBI Taxonomy" id="374723"/>
    <lineage>
        <taxon>Eukaryota</taxon>
        <taxon>Viridiplantae</taxon>
        <taxon>Streptophyta</taxon>
        <taxon>Embryophyta</taxon>
        <taxon>Tracheophyta</taxon>
        <taxon>Spermatophyta</taxon>
        <taxon>Magnoliopsida</taxon>
        <taxon>eudicotyledons</taxon>
        <taxon>Gunneridae</taxon>
        <taxon>Pentapetalae</taxon>
        <taxon>asterids</taxon>
        <taxon>lamiids</taxon>
        <taxon>Lamiales</taxon>
        <taxon>Orobanchaceae</taxon>
        <taxon>Orobanchaceae incertae sedis</taxon>
        <taxon>Phtheirospermum</taxon>
    </lineage>
</organism>
<feature type="compositionally biased region" description="Polar residues" evidence="1">
    <location>
        <begin position="110"/>
        <end position="124"/>
    </location>
</feature>
<feature type="region of interest" description="Disordered" evidence="1">
    <location>
        <begin position="109"/>
        <end position="131"/>
    </location>
</feature>
<accession>A0A830AXZ3</accession>
<dbReference type="Proteomes" id="UP000653305">
    <property type="component" value="Unassembled WGS sequence"/>
</dbReference>
<feature type="region of interest" description="Disordered" evidence="1">
    <location>
        <begin position="1"/>
        <end position="23"/>
    </location>
</feature>